<dbReference type="PANTHER" id="PTHR46623:SF6">
    <property type="entry name" value="ALPHA_BETA-HYDROLASES SUPERFAMILY PROTEIN"/>
    <property type="match status" value="1"/>
</dbReference>
<organism evidence="2 3">
    <name type="scientific">Vineibacter terrae</name>
    <dbReference type="NCBI Taxonomy" id="2586908"/>
    <lineage>
        <taxon>Bacteria</taxon>
        <taxon>Pseudomonadati</taxon>
        <taxon>Pseudomonadota</taxon>
        <taxon>Alphaproteobacteria</taxon>
        <taxon>Hyphomicrobiales</taxon>
        <taxon>Vineibacter</taxon>
    </lineage>
</organism>
<feature type="domain" description="Dienelactone hydrolase" evidence="1">
    <location>
        <begin position="138"/>
        <end position="341"/>
    </location>
</feature>
<evidence type="ECO:0000313" key="3">
    <source>
        <dbReference type="Proteomes" id="UP000321638"/>
    </source>
</evidence>
<dbReference type="InterPro" id="IPR051049">
    <property type="entry name" value="Dienelactone_hydrolase-like"/>
</dbReference>
<dbReference type="InterPro" id="IPR029058">
    <property type="entry name" value="AB_hydrolase_fold"/>
</dbReference>
<dbReference type="Proteomes" id="UP000321638">
    <property type="component" value="Unassembled WGS sequence"/>
</dbReference>
<name>A0A5C8PKL2_9HYPH</name>
<reference evidence="2 3" key="1">
    <citation type="submission" date="2019-06" db="EMBL/GenBank/DDBJ databases">
        <title>New taxonomy in bacterial strain CC-CFT640, isolated from vineyard.</title>
        <authorList>
            <person name="Lin S.-Y."/>
            <person name="Tsai C.-F."/>
            <person name="Young C.-C."/>
        </authorList>
    </citation>
    <scope>NUCLEOTIDE SEQUENCE [LARGE SCALE GENOMIC DNA]</scope>
    <source>
        <strain evidence="2 3">CC-CFT640</strain>
    </source>
</reference>
<dbReference type="InterPro" id="IPR002925">
    <property type="entry name" value="Dienelactn_hydro"/>
</dbReference>
<dbReference type="Gene3D" id="3.40.50.1820">
    <property type="entry name" value="alpha/beta hydrolase"/>
    <property type="match status" value="1"/>
</dbReference>
<gene>
    <name evidence="2" type="ORF">FHP25_19215</name>
</gene>
<dbReference type="EMBL" id="VDUZ01000022">
    <property type="protein sequence ID" value="TXL73894.1"/>
    <property type="molecule type" value="Genomic_DNA"/>
</dbReference>
<dbReference type="SUPFAM" id="SSF53474">
    <property type="entry name" value="alpha/beta-Hydrolases"/>
    <property type="match status" value="1"/>
</dbReference>
<sequence>MPPRQISLPTRVAAGSSRLKVAGLTRSASALAWVSGCTLRNGAQAISATRKTASATPRAERAGVLIRLWSDSDASQSLWHGRSKLPCAERPSMTRMIRRRDALAGLLAVPAVRTASAQATGAPGQRVSITLPGSRVLAGRIFLPEKKPAPGAVVVHDGFGAIAAFDQIAELLAFDGFAALVVDLLDGRTARDDAEAAALAGGLDLAMARDALGQWFDWLRSRDFCNQRLASVGFGIGAALSVTVSSGARVSATGIYYGRIEDPVDRLHDIDGKIIGHFAERDTWATPISRIDLELRLKRTQRDFQFHVYPGAGGFANPLSRNYDRGDAALAWNRTVAMFKPACGLAP</sequence>
<proteinExistence type="predicted"/>
<evidence type="ECO:0000259" key="1">
    <source>
        <dbReference type="Pfam" id="PF01738"/>
    </source>
</evidence>
<dbReference type="Pfam" id="PF01738">
    <property type="entry name" value="DLH"/>
    <property type="match status" value="1"/>
</dbReference>
<dbReference type="GO" id="GO:0016787">
    <property type="term" value="F:hydrolase activity"/>
    <property type="evidence" value="ECO:0007669"/>
    <property type="project" value="UniProtKB-KW"/>
</dbReference>
<keyword evidence="2" id="KW-0378">Hydrolase</keyword>
<dbReference type="PANTHER" id="PTHR46623">
    <property type="entry name" value="CARBOXYMETHYLENEBUTENOLIDASE-RELATED"/>
    <property type="match status" value="1"/>
</dbReference>
<keyword evidence="3" id="KW-1185">Reference proteome</keyword>
<dbReference type="OrthoDB" id="9771666at2"/>
<dbReference type="AlphaFoldDB" id="A0A5C8PKL2"/>
<accession>A0A5C8PKL2</accession>
<comment type="caution">
    <text evidence="2">The sequence shown here is derived from an EMBL/GenBank/DDBJ whole genome shotgun (WGS) entry which is preliminary data.</text>
</comment>
<evidence type="ECO:0000313" key="2">
    <source>
        <dbReference type="EMBL" id="TXL73894.1"/>
    </source>
</evidence>
<protein>
    <submittedName>
        <fullName evidence="2">Dienelactone hydrolase family protein</fullName>
    </submittedName>
</protein>